<protein>
    <submittedName>
        <fullName evidence="2">Uncharacterized protein</fullName>
    </submittedName>
</protein>
<evidence type="ECO:0000256" key="1">
    <source>
        <dbReference type="SAM" id="Phobius"/>
    </source>
</evidence>
<keyword evidence="1" id="KW-0812">Transmembrane</keyword>
<dbReference type="EMBL" id="KZ805349">
    <property type="protein sequence ID" value="PVI01990.1"/>
    <property type="molecule type" value="Genomic_DNA"/>
</dbReference>
<sequence>MARVKTSVYSGGAIMYFGMGGGVHLRPRRFHMRKRCGAPAGVRGGVCNSRPDRLQVRSEDRQDDWDFVRPGRHVAMRFEVWMDSRVAYTMIHGYLPTPVPVIT</sequence>
<organism evidence="2 3">
    <name type="scientific">Periconia macrospinosa</name>
    <dbReference type="NCBI Taxonomy" id="97972"/>
    <lineage>
        <taxon>Eukaryota</taxon>
        <taxon>Fungi</taxon>
        <taxon>Dikarya</taxon>
        <taxon>Ascomycota</taxon>
        <taxon>Pezizomycotina</taxon>
        <taxon>Dothideomycetes</taxon>
        <taxon>Pleosporomycetidae</taxon>
        <taxon>Pleosporales</taxon>
        <taxon>Massarineae</taxon>
        <taxon>Periconiaceae</taxon>
        <taxon>Periconia</taxon>
    </lineage>
</organism>
<dbReference type="AlphaFoldDB" id="A0A2V1DYP4"/>
<dbReference type="Proteomes" id="UP000244855">
    <property type="component" value="Unassembled WGS sequence"/>
</dbReference>
<keyword evidence="1" id="KW-0472">Membrane</keyword>
<proteinExistence type="predicted"/>
<accession>A0A2V1DYP4</accession>
<keyword evidence="3" id="KW-1185">Reference proteome</keyword>
<evidence type="ECO:0000313" key="2">
    <source>
        <dbReference type="EMBL" id="PVI01990.1"/>
    </source>
</evidence>
<gene>
    <name evidence="2" type="ORF">DM02DRAFT_727540</name>
</gene>
<name>A0A2V1DYP4_9PLEO</name>
<feature type="transmembrane region" description="Helical" evidence="1">
    <location>
        <begin position="6"/>
        <end position="25"/>
    </location>
</feature>
<keyword evidence="1" id="KW-1133">Transmembrane helix</keyword>
<evidence type="ECO:0000313" key="3">
    <source>
        <dbReference type="Proteomes" id="UP000244855"/>
    </source>
</evidence>
<reference evidence="2 3" key="1">
    <citation type="journal article" date="2018" name="Sci. Rep.">
        <title>Comparative genomics provides insights into the lifestyle and reveals functional heterogeneity of dark septate endophytic fungi.</title>
        <authorList>
            <person name="Knapp D.G."/>
            <person name="Nemeth J.B."/>
            <person name="Barry K."/>
            <person name="Hainaut M."/>
            <person name="Henrissat B."/>
            <person name="Johnson J."/>
            <person name="Kuo A."/>
            <person name="Lim J.H.P."/>
            <person name="Lipzen A."/>
            <person name="Nolan M."/>
            <person name="Ohm R.A."/>
            <person name="Tamas L."/>
            <person name="Grigoriev I.V."/>
            <person name="Spatafora J.W."/>
            <person name="Nagy L.G."/>
            <person name="Kovacs G.M."/>
        </authorList>
    </citation>
    <scope>NUCLEOTIDE SEQUENCE [LARGE SCALE GENOMIC DNA]</scope>
    <source>
        <strain evidence="2 3">DSE2036</strain>
    </source>
</reference>